<dbReference type="InterPro" id="IPR001638">
    <property type="entry name" value="Solute-binding_3/MltF_N"/>
</dbReference>
<evidence type="ECO:0000256" key="3">
    <source>
        <dbReference type="ARBA" id="ARBA00022448"/>
    </source>
</evidence>
<dbReference type="Gene3D" id="1.10.3720.10">
    <property type="entry name" value="MetI-like"/>
    <property type="match status" value="1"/>
</dbReference>
<name>A0A6G8AMP7_9ENTE</name>
<evidence type="ECO:0000256" key="7">
    <source>
        <dbReference type="ARBA" id="ARBA00022989"/>
    </source>
</evidence>
<dbReference type="InterPro" id="IPR035906">
    <property type="entry name" value="MetI-like_sf"/>
</dbReference>
<protein>
    <submittedName>
        <fullName evidence="12">ABC transporter substrate-binding protein/permease</fullName>
    </submittedName>
</protein>
<dbReference type="InterPro" id="IPR043429">
    <property type="entry name" value="ArtM/GltK/GlnP/TcyL/YhdX-like"/>
</dbReference>
<evidence type="ECO:0000256" key="2">
    <source>
        <dbReference type="ARBA" id="ARBA00010072"/>
    </source>
</evidence>
<evidence type="ECO:0000313" key="13">
    <source>
        <dbReference type="Proteomes" id="UP000500890"/>
    </source>
</evidence>
<dbReference type="EMBL" id="CP049886">
    <property type="protein sequence ID" value="QIL46222.1"/>
    <property type="molecule type" value="Genomic_DNA"/>
</dbReference>
<dbReference type="SMART" id="SM00079">
    <property type="entry name" value="PBPe"/>
    <property type="match status" value="1"/>
</dbReference>
<evidence type="ECO:0000256" key="4">
    <source>
        <dbReference type="ARBA" id="ARBA00022475"/>
    </source>
</evidence>
<sequence length="483" mass="52344">MTIKYVINKMILMMGLIMMIAPISMAAESDDSLSKVEKSKTITLGLSADYPPYEFHTKVDGKDQVVGLDVKLAEAIAKDLGVKLEIKELGFDALIPALSTGKVDMIISGMVPTPERSKEVLFSDPYIAIDQAMVIRKADKKDWSKETDITTKNVGVQKSSAQETLLRNESPDTELTSLPKMTDIILNLKNNKVDSGLLERPVAQAYVAQNPDLMIADYEIGEVGQDKMAVALAKESKALATEINKTIENVTLENKMADWQKEVGGLLADNESFWSKYGTFYLKGTGVTLGLSVLGVLFGSLFGAVLALMKLSKNKFFKGIALVYIEYVRGTPLLVQIFLVYFGTGVLGLNLSAFAAGAIAVCLNSGAYVAEIIRAGINAVPQGQFEAARSLGLSSMKTMQKIIMPQAIKNILPALGNEFVTVIKESSVVSVIGVADLMFQAGVVQGASFKPFLPILIVSVIYFVLTFTLSRAVGVVERRLQND</sequence>
<evidence type="ECO:0000256" key="9">
    <source>
        <dbReference type="RuleBase" id="RU363032"/>
    </source>
</evidence>
<evidence type="ECO:0000256" key="5">
    <source>
        <dbReference type="ARBA" id="ARBA00022692"/>
    </source>
</evidence>
<comment type="subcellular location">
    <subcellularLocation>
        <location evidence="1 9">Cell membrane</location>
        <topology evidence="1 9">Multi-pass membrane protein</topology>
    </subcellularLocation>
</comment>
<dbReference type="GO" id="GO:0043190">
    <property type="term" value="C:ATP-binding cassette (ABC) transporter complex"/>
    <property type="evidence" value="ECO:0007669"/>
    <property type="project" value="InterPro"/>
</dbReference>
<keyword evidence="10" id="KW-0732">Signal</keyword>
<dbReference type="Pfam" id="PF00497">
    <property type="entry name" value="SBP_bac_3"/>
    <property type="match status" value="1"/>
</dbReference>
<evidence type="ECO:0000313" key="12">
    <source>
        <dbReference type="EMBL" id="QIL46222.1"/>
    </source>
</evidence>
<dbReference type="InterPro" id="IPR001320">
    <property type="entry name" value="Iontro_rcpt_C"/>
</dbReference>
<dbReference type="PANTHER" id="PTHR30614">
    <property type="entry name" value="MEMBRANE COMPONENT OF AMINO ACID ABC TRANSPORTER"/>
    <property type="match status" value="1"/>
</dbReference>
<feature type="transmembrane region" description="Helical" evidence="9">
    <location>
        <begin position="289"/>
        <end position="309"/>
    </location>
</feature>
<keyword evidence="6" id="KW-0029">Amino-acid transport</keyword>
<evidence type="ECO:0000256" key="10">
    <source>
        <dbReference type="SAM" id="SignalP"/>
    </source>
</evidence>
<dbReference type="Gene3D" id="3.40.190.10">
    <property type="entry name" value="Periplasmic binding protein-like II"/>
    <property type="match status" value="2"/>
</dbReference>
<dbReference type="PROSITE" id="PS50928">
    <property type="entry name" value="ABC_TM1"/>
    <property type="match status" value="1"/>
</dbReference>
<dbReference type="NCBIfam" id="TIGR01726">
    <property type="entry name" value="HEQRo_perm_3TM"/>
    <property type="match status" value="1"/>
</dbReference>
<evidence type="ECO:0000256" key="6">
    <source>
        <dbReference type="ARBA" id="ARBA00022970"/>
    </source>
</evidence>
<gene>
    <name evidence="12" type="ORF">G7081_03610</name>
</gene>
<feature type="transmembrane region" description="Helical" evidence="9">
    <location>
        <begin position="452"/>
        <end position="473"/>
    </location>
</feature>
<keyword evidence="7 9" id="KW-1133">Transmembrane helix</keyword>
<dbReference type="AlphaFoldDB" id="A0A6G8AMP7"/>
<keyword evidence="8 9" id="KW-0472">Membrane</keyword>
<dbReference type="SUPFAM" id="SSF161098">
    <property type="entry name" value="MetI-like"/>
    <property type="match status" value="1"/>
</dbReference>
<dbReference type="FunFam" id="1.10.3720.10:FF:000033">
    <property type="entry name" value="Polar amino acid ABC transporter permease"/>
    <property type="match status" value="1"/>
</dbReference>
<keyword evidence="3 9" id="KW-0813">Transport</keyword>
<reference evidence="12 13" key="1">
    <citation type="submission" date="2020-03" db="EMBL/GenBank/DDBJ databases">
        <title>Vagococcus sp. nov., isolated from beetles.</title>
        <authorList>
            <person name="Hyun D.-W."/>
            <person name="Bae J.-W."/>
        </authorList>
    </citation>
    <scope>NUCLEOTIDE SEQUENCE [LARGE SCALE GENOMIC DNA]</scope>
    <source>
        <strain evidence="12 13">HDW17A</strain>
    </source>
</reference>
<dbReference type="CDD" id="cd06261">
    <property type="entry name" value="TM_PBP2"/>
    <property type="match status" value="1"/>
</dbReference>
<dbReference type="PANTHER" id="PTHR30614:SF20">
    <property type="entry name" value="GLUTAMINE TRANSPORT SYSTEM PERMEASE PROTEIN GLNP"/>
    <property type="match status" value="1"/>
</dbReference>
<proteinExistence type="inferred from homology"/>
<dbReference type="SUPFAM" id="SSF53850">
    <property type="entry name" value="Periplasmic binding protein-like II"/>
    <property type="match status" value="1"/>
</dbReference>
<organism evidence="12 13">
    <name type="scientific">Vagococcus coleopterorum</name>
    <dbReference type="NCBI Taxonomy" id="2714946"/>
    <lineage>
        <taxon>Bacteria</taxon>
        <taxon>Bacillati</taxon>
        <taxon>Bacillota</taxon>
        <taxon>Bacilli</taxon>
        <taxon>Lactobacillales</taxon>
        <taxon>Enterococcaceae</taxon>
        <taxon>Vagococcus</taxon>
    </lineage>
</organism>
<evidence type="ECO:0000256" key="8">
    <source>
        <dbReference type="ARBA" id="ARBA00023136"/>
    </source>
</evidence>
<dbReference type="Pfam" id="PF00528">
    <property type="entry name" value="BPD_transp_1"/>
    <property type="match status" value="1"/>
</dbReference>
<dbReference type="GO" id="GO:0015276">
    <property type="term" value="F:ligand-gated monoatomic ion channel activity"/>
    <property type="evidence" value="ECO:0007669"/>
    <property type="project" value="InterPro"/>
</dbReference>
<feature type="domain" description="ABC transmembrane type-1" evidence="11">
    <location>
        <begin position="285"/>
        <end position="473"/>
    </location>
</feature>
<keyword evidence="4" id="KW-1003">Cell membrane</keyword>
<accession>A0A6G8AMP7</accession>
<feature type="chain" id="PRO_5026235818" evidence="10">
    <location>
        <begin position="27"/>
        <end position="483"/>
    </location>
</feature>
<dbReference type="KEGG" id="vah:G7081_03610"/>
<dbReference type="SMART" id="SM00062">
    <property type="entry name" value="PBPb"/>
    <property type="match status" value="1"/>
</dbReference>
<dbReference type="InterPro" id="IPR000515">
    <property type="entry name" value="MetI-like"/>
</dbReference>
<comment type="similarity">
    <text evidence="2">Belongs to the binding-protein-dependent transport system permease family. HisMQ subfamily.</text>
</comment>
<dbReference type="InterPro" id="IPR010065">
    <property type="entry name" value="AA_ABC_transptr_permease_3TM"/>
</dbReference>
<evidence type="ECO:0000256" key="1">
    <source>
        <dbReference type="ARBA" id="ARBA00004651"/>
    </source>
</evidence>
<keyword evidence="13" id="KW-1185">Reference proteome</keyword>
<dbReference type="GO" id="GO:0006865">
    <property type="term" value="P:amino acid transport"/>
    <property type="evidence" value="ECO:0007669"/>
    <property type="project" value="UniProtKB-KW"/>
</dbReference>
<evidence type="ECO:0000259" key="11">
    <source>
        <dbReference type="PROSITE" id="PS50928"/>
    </source>
</evidence>
<dbReference type="Proteomes" id="UP000500890">
    <property type="component" value="Chromosome"/>
</dbReference>
<feature type="signal peptide" evidence="10">
    <location>
        <begin position="1"/>
        <end position="26"/>
    </location>
</feature>
<keyword evidence="5 9" id="KW-0812">Transmembrane</keyword>